<reference evidence="1" key="1">
    <citation type="submission" date="2023-10" db="EMBL/GenBank/DDBJ databases">
        <title>Genome assembly of Pristionchus species.</title>
        <authorList>
            <person name="Yoshida K."/>
            <person name="Sommer R.J."/>
        </authorList>
    </citation>
    <scope>NUCLEOTIDE SEQUENCE</scope>
    <source>
        <strain evidence="1">RS5133</strain>
    </source>
</reference>
<sequence>LLIPLTTAGMPLKSDRREGFRKRELSRLEVVNSVTLRLKHVVDECPKRNVIFEVDADYSEDAFVLVVDKLRTAFGRVDVIVHDAEYLFLIVNRLKEALKGSTVAFANGVAKFRGCSLHGDPGYLVTVASLHHFMVANFDDRIRGRSRQNRAAVLYRTEELIESKSLLQSYPVESIDAQVTPLLRHVYRTVDVLRATEVVPKLREFIKRHTDRFVYRFLEANIEKLVESAREAKDLVQGAHFGFIQANGENRVILSPAKEREHLGLLQFVQIHHSLTVTPLKIEVVKQSPLHLLKGYDRIMGVVRRSGYELRQWLPFMTQLTVYPSRVYPHETPIVPLLAQPPAATISEWIVGVEMLMIDKRKIPRSGARLVVCPSSAAMNQLWRYLKYSHDETLALIPIVICTTMDELERAVVGKPVGSLITILTTAVHFTTWHTRYMGTMHDVMVFLGTPTKDKSDYIHRAFRFARNIFKLITVPLERSGRNANDSGIDSCSEDELRVQMNSLMQVEDRGHWARVFMEEMWGRGVDWRAPITNADDGKYDKCVEWASEKWKNEEKKANYEEWKRKMMEKYRSEMEI</sequence>
<dbReference type="AlphaFoldDB" id="A0AAV5V3I3"/>
<gene>
    <name evidence="1" type="ORF">PFISCL1PPCAC_4664</name>
</gene>
<keyword evidence="2" id="KW-1185">Reference proteome</keyword>
<organism evidence="1 2">
    <name type="scientific">Pristionchus fissidentatus</name>
    <dbReference type="NCBI Taxonomy" id="1538716"/>
    <lineage>
        <taxon>Eukaryota</taxon>
        <taxon>Metazoa</taxon>
        <taxon>Ecdysozoa</taxon>
        <taxon>Nematoda</taxon>
        <taxon>Chromadorea</taxon>
        <taxon>Rhabditida</taxon>
        <taxon>Rhabditina</taxon>
        <taxon>Diplogasteromorpha</taxon>
        <taxon>Diplogasteroidea</taxon>
        <taxon>Neodiplogasteridae</taxon>
        <taxon>Pristionchus</taxon>
    </lineage>
</organism>
<protein>
    <submittedName>
        <fullName evidence="1">Uncharacterized protein</fullName>
    </submittedName>
</protein>
<name>A0AAV5V3I3_9BILA</name>
<feature type="non-terminal residue" evidence="1">
    <location>
        <position position="1"/>
    </location>
</feature>
<comment type="caution">
    <text evidence="1">The sequence shown here is derived from an EMBL/GenBank/DDBJ whole genome shotgun (WGS) entry which is preliminary data.</text>
</comment>
<dbReference type="EMBL" id="BTSY01000002">
    <property type="protein sequence ID" value="GMT13367.1"/>
    <property type="molecule type" value="Genomic_DNA"/>
</dbReference>
<evidence type="ECO:0000313" key="1">
    <source>
        <dbReference type="EMBL" id="GMT13367.1"/>
    </source>
</evidence>
<dbReference type="Proteomes" id="UP001432322">
    <property type="component" value="Unassembled WGS sequence"/>
</dbReference>
<evidence type="ECO:0000313" key="2">
    <source>
        <dbReference type="Proteomes" id="UP001432322"/>
    </source>
</evidence>
<proteinExistence type="predicted"/>
<accession>A0AAV5V3I3</accession>